<keyword evidence="12" id="KW-1185">Reference proteome</keyword>
<dbReference type="GO" id="GO:0004984">
    <property type="term" value="F:olfactory receptor activity"/>
    <property type="evidence" value="ECO:0007669"/>
    <property type="project" value="InterPro"/>
</dbReference>
<evidence type="ECO:0000256" key="6">
    <source>
        <dbReference type="ARBA" id="ARBA00022989"/>
    </source>
</evidence>
<keyword evidence="6 10" id="KW-1133">Transmembrane helix</keyword>
<dbReference type="PANTHER" id="PTHR21137:SF35">
    <property type="entry name" value="ODORANT RECEPTOR 19A-RELATED"/>
    <property type="match status" value="1"/>
</dbReference>
<reference evidence="11" key="1">
    <citation type="submission" date="2020-08" db="EMBL/GenBank/DDBJ databases">
        <title>Genome sequencing and assembly of the red palm weevil Rhynchophorus ferrugineus.</title>
        <authorList>
            <person name="Dias G.B."/>
            <person name="Bergman C.M."/>
            <person name="Manee M."/>
        </authorList>
    </citation>
    <scope>NUCLEOTIDE SEQUENCE</scope>
    <source>
        <strain evidence="11">AA-2017</strain>
        <tissue evidence="11">Whole larva</tissue>
    </source>
</reference>
<keyword evidence="8" id="KW-0675">Receptor</keyword>
<organism evidence="11 12">
    <name type="scientific">Rhynchophorus ferrugineus</name>
    <name type="common">Red palm weevil</name>
    <name type="synonym">Curculio ferrugineus</name>
    <dbReference type="NCBI Taxonomy" id="354439"/>
    <lineage>
        <taxon>Eukaryota</taxon>
        <taxon>Metazoa</taxon>
        <taxon>Ecdysozoa</taxon>
        <taxon>Arthropoda</taxon>
        <taxon>Hexapoda</taxon>
        <taxon>Insecta</taxon>
        <taxon>Pterygota</taxon>
        <taxon>Neoptera</taxon>
        <taxon>Endopterygota</taxon>
        <taxon>Coleoptera</taxon>
        <taxon>Polyphaga</taxon>
        <taxon>Cucujiformia</taxon>
        <taxon>Curculionidae</taxon>
        <taxon>Dryophthorinae</taxon>
        <taxon>Rhynchophorus</taxon>
    </lineage>
</organism>
<evidence type="ECO:0000313" key="12">
    <source>
        <dbReference type="Proteomes" id="UP000625711"/>
    </source>
</evidence>
<evidence type="ECO:0000256" key="7">
    <source>
        <dbReference type="ARBA" id="ARBA00023136"/>
    </source>
</evidence>
<keyword evidence="3" id="KW-0716">Sensory transduction</keyword>
<keyword evidence="7 10" id="KW-0472">Membrane</keyword>
<sequence>MKPVKYRELFKTDIFALKLSGLWIDIDKKRPIWHYPYAFVILGLFIYPVNLLSLINWVSTSTDVKMFASMCYLVMECHMAQYKSIIIMSNREECNKIFAMMDNDYLQPRNSSELTIVNGVLDKFSVLKKWMSFIRLQFDLLAFRSQHLENFTTHQIRQIVWNHHQILELFGLVKGVFGKIYFWQIFTTTVTFCMNMYLLSVADVKSFEFLYLFLYQTAIFLLLLFPCWFASVMTEKSENVPVALYSCNWFDASEDFKKQLVYVMMRTQTPLMMLANDFFYISVELFMKIVKTSMSYFAVLTNLDASENQLSI</sequence>
<dbReference type="AlphaFoldDB" id="A0A834M5E1"/>
<feature type="transmembrane region" description="Helical" evidence="10">
    <location>
        <begin position="210"/>
        <end position="231"/>
    </location>
</feature>
<evidence type="ECO:0000256" key="9">
    <source>
        <dbReference type="ARBA" id="ARBA00023224"/>
    </source>
</evidence>
<keyword evidence="5" id="KW-0552">Olfaction</keyword>
<name>A0A834M5E1_RHYFE</name>
<keyword evidence="4 10" id="KW-0812">Transmembrane</keyword>
<evidence type="ECO:0000256" key="8">
    <source>
        <dbReference type="ARBA" id="ARBA00023170"/>
    </source>
</evidence>
<comment type="subcellular location">
    <subcellularLocation>
        <location evidence="1">Cell membrane</location>
        <topology evidence="1">Multi-pass membrane protein</topology>
    </subcellularLocation>
</comment>
<accession>A0A834M5E1</accession>
<evidence type="ECO:0000256" key="5">
    <source>
        <dbReference type="ARBA" id="ARBA00022725"/>
    </source>
</evidence>
<evidence type="ECO:0000256" key="1">
    <source>
        <dbReference type="ARBA" id="ARBA00004651"/>
    </source>
</evidence>
<dbReference type="Proteomes" id="UP000625711">
    <property type="component" value="Unassembled WGS sequence"/>
</dbReference>
<evidence type="ECO:0000256" key="4">
    <source>
        <dbReference type="ARBA" id="ARBA00022692"/>
    </source>
</evidence>
<dbReference type="GO" id="GO:0005886">
    <property type="term" value="C:plasma membrane"/>
    <property type="evidence" value="ECO:0007669"/>
    <property type="project" value="UniProtKB-SubCell"/>
</dbReference>
<dbReference type="InterPro" id="IPR004117">
    <property type="entry name" value="7tm6_olfct_rcpt"/>
</dbReference>
<protein>
    <recommendedName>
        <fullName evidence="13">Odorant receptor</fullName>
    </recommendedName>
</protein>
<dbReference type="GO" id="GO:0005549">
    <property type="term" value="F:odorant binding"/>
    <property type="evidence" value="ECO:0007669"/>
    <property type="project" value="InterPro"/>
</dbReference>
<evidence type="ECO:0008006" key="13">
    <source>
        <dbReference type="Google" id="ProtNLM"/>
    </source>
</evidence>
<proteinExistence type="predicted"/>
<dbReference type="PANTHER" id="PTHR21137">
    <property type="entry name" value="ODORANT RECEPTOR"/>
    <property type="match status" value="1"/>
</dbReference>
<keyword evidence="2" id="KW-1003">Cell membrane</keyword>
<evidence type="ECO:0000313" key="11">
    <source>
        <dbReference type="EMBL" id="KAF7271063.1"/>
    </source>
</evidence>
<comment type="caution">
    <text evidence="11">The sequence shown here is derived from an EMBL/GenBank/DDBJ whole genome shotgun (WGS) entry which is preliminary data.</text>
</comment>
<evidence type="ECO:0000256" key="2">
    <source>
        <dbReference type="ARBA" id="ARBA00022475"/>
    </source>
</evidence>
<gene>
    <name evidence="11" type="ORF">GWI33_016023</name>
</gene>
<feature type="transmembrane region" description="Helical" evidence="10">
    <location>
        <begin position="37"/>
        <end position="58"/>
    </location>
</feature>
<dbReference type="GO" id="GO:0007165">
    <property type="term" value="P:signal transduction"/>
    <property type="evidence" value="ECO:0007669"/>
    <property type="project" value="UniProtKB-KW"/>
</dbReference>
<evidence type="ECO:0000256" key="3">
    <source>
        <dbReference type="ARBA" id="ARBA00022606"/>
    </source>
</evidence>
<keyword evidence="9" id="KW-0807">Transducer</keyword>
<dbReference type="EMBL" id="JAACXV010014020">
    <property type="protein sequence ID" value="KAF7271063.1"/>
    <property type="molecule type" value="Genomic_DNA"/>
</dbReference>
<evidence type="ECO:0000256" key="10">
    <source>
        <dbReference type="SAM" id="Phobius"/>
    </source>
</evidence>
<dbReference type="Pfam" id="PF02949">
    <property type="entry name" value="7tm_6"/>
    <property type="match status" value="1"/>
</dbReference>
<feature type="transmembrane region" description="Helical" evidence="10">
    <location>
        <begin position="180"/>
        <end position="198"/>
    </location>
</feature>
<dbReference type="OrthoDB" id="8196465at2759"/>